<dbReference type="GO" id="GO:0003887">
    <property type="term" value="F:DNA-directed DNA polymerase activity"/>
    <property type="evidence" value="ECO:0007669"/>
    <property type="project" value="UniProtKB-KW"/>
</dbReference>
<evidence type="ECO:0000313" key="10">
    <source>
        <dbReference type="Proteomes" id="UP000030185"/>
    </source>
</evidence>
<evidence type="ECO:0000259" key="8">
    <source>
        <dbReference type="SMART" id="SM00481"/>
    </source>
</evidence>
<dbReference type="Pfam" id="PF17657">
    <property type="entry name" value="DNA_pol3_finger"/>
    <property type="match status" value="1"/>
</dbReference>
<organism evidence="9 10">
    <name type="scientific">Sporocytophaga myxococcoides</name>
    <dbReference type="NCBI Taxonomy" id="153721"/>
    <lineage>
        <taxon>Bacteria</taxon>
        <taxon>Pseudomonadati</taxon>
        <taxon>Bacteroidota</taxon>
        <taxon>Cytophagia</taxon>
        <taxon>Cytophagales</taxon>
        <taxon>Cytophagaceae</taxon>
        <taxon>Sporocytophaga</taxon>
    </lineage>
</organism>
<accession>A0A098LHC3</accession>
<sequence>MRYGTLSVKELVEEACEKRADVLALTDINNTSATFEFVRTCQEKGIKPIVGIEFRNGDELLFIGIAKNNEGFRELNKLLSIHNMRKKALPAHAPEMNDAYIIYPLGKKEPEALRDNEWLGIRIPELSRIPFSDLNKQQHKMVMLHPVTFKSKQGYNLHRLLRAVSKNTLLSKLTMEEQAMQDEIMLSADQLFGAYGRFQKIIKNTMDLADSCSIYFDGENKSRKTFTGNLYDDKLLLEKLALDGLKHRYRRNNKAAQERVKKELEVIDRLGFNAYFLITWDILRYAKNRNFSFVGRGSGANSIIAYCLGITEVDPIELDLYFERFLNPHRTSPPDFDIDFSWKDRDDVTDYVFKRYGNEHTALLATYSTFRGKSIIRELGKVFGLPKPEIDNILTLQDPSKLKDKDQIVKTMFHYGKLMEDFPNYLSIHAGGILISEKEINYYTATDLPPKNFPITHFDMWAAEDMGLHKYDILSQRGLGHIKDTISLVKQNTGQTVEINFEKIKEDPQVRENIKTGNTIGCFYIESPAMRMLLKKLRCQDYKTLVAASSIIRPGVAQSGMMNEYINRFHKPETIKYLHPLMEEMLKETFGVMVYQEDVIKVAHYIAGLDLGEADLLRRAMSGKYKGKEEMDKVKRNFINSCRKQGHPDDFSNELWRQIQSFSGYSFCKAHSASFAVESYESLYLKTYYPKEFMTAVINNFGGFYSTEFYFHEARMSGAETEPPCVNNSDYYTTIIGNKIYTGFIHLRDFEQKIGEAIPLERETNGPYRDLYDFIKRIPLSLEQLNILIRIGSFRFTGKTKKVLLMDAALHFSKSKSKVPGAELFQLERKELVLPPLSSFSYEDAFDQFEILGFPLCMPFDLLPQNYTGDISADEMLQYAGKQVTMIGYFIATKDLYTVRNELMSFMHFIDKKGKSLDTIHFPPSLQKYPLKGQGFYMLKGKVTVEFGYPSLEVNYMQKLPMVKKEVIREHQ</sequence>
<evidence type="ECO:0000256" key="2">
    <source>
        <dbReference type="ARBA" id="ARBA00019114"/>
    </source>
</evidence>
<gene>
    <name evidence="9" type="ORF">MYP_3046</name>
</gene>
<dbReference type="AlphaFoldDB" id="A0A098LHC3"/>
<dbReference type="InterPro" id="IPR003141">
    <property type="entry name" value="Pol/His_phosphatase_N"/>
</dbReference>
<dbReference type="SMART" id="SM00481">
    <property type="entry name" value="POLIIIAc"/>
    <property type="match status" value="1"/>
</dbReference>
<dbReference type="eggNOG" id="COG0587">
    <property type="taxonomic scope" value="Bacteria"/>
</dbReference>
<dbReference type="Proteomes" id="UP000030185">
    <property type="component" value="Unassembled WGS sequence"/>
</dbReference>
<dbReference type="InterPro" id="IPR040982">
    <property type="entry name" value="DNA_pol3_finger"/>
</dbReference>
<dbReference type="STRING" id="153721.MYP_3046"/>
<dbReference type="InterPro" id="IPR011708">
    <property type="entry name" value="DNA_pol3_alpha_NTPase_dom"/>
</dbReference>
<evidence type="ECO:0000256" key="6">
    <source>
        <dbReference type="ARBA" id="ARBA00022932"/>
    </source>
</evidence>
<evidence type="ECO:0000256" key="7">
    <source>
        <dbReference type="ARBA" id="ARBA00049244"/>
    </source>
</evidence>
<protein>
    <recommendedName>
        <fullName evidence="2">DNA polymerase III subunit alpha</fullName>
        <ecNumber evidence="1">2.7.7.7</ecNumber>
    </recommendedName>
</protein>
<dbReference type="Pfam" id="PF02811">
    <property type="entry name" value="PHP"/>
    <property type="match status" value="1"/>
</dbReference>
<dbReference type="InterPro" id="IPR029460">
    <property type="entry name" value="DNAPol_HHH"/>
</dbReference>
<evidence type="ECO:0000256" key="3">
    <source>
        <dbReference type="ARBA" id="ARBA00022679"/>
    </source>
</evidence>
<dbReference type="Gene3D" id="1.10.150.870">
    <property type="match status" value="1"/>
</dbReference>
<dbReference type="GO" id="GO:0006260">
    <property type="term" value="P:DNA replication"/>
    <property type="evidence" value="ECO:0007669"/>
    <property type="project" value="UniProtKB-KW"/>
</dbReference>
<dbReference type="InterPro" id="IPR004013">
    <property type="entry name" value="PHP_dom"/>
</dbReference>
<evidence type="ECO:0000313" key="9">
    <source>
        <dbReference type="EMBL" id="GAL85817.1"/>
    </source>
</evidence>
<dbReference type="PANTHER" id="PTHR32294:SF0">
    <property type="entry name" value="DNA POLYMERASE III SUBUNIT ALPHA"/>
    <property type="match status" value="1"/>
</dbReference>
<keyword evidence="4" id="KW-0548">Nucleotidyltransferase</keyword>
<dbReference type="EMBL" id="BBLT01000006">
    <property type="protein sequence ID" value="GAL85817.1"/>
    <property type="molecule type" value="Genomic_DNA"/>
</dbReference>
<keyword evidence="6 9" id="KW-0239">DNA-directed DNA polymerase</keyword>
<dbReference type="Pfam" id="PF07733">
    <property type="entry name" value="DNA_pol3_alpha"/>
    <property type="match status" value="1"/>
</dbReference>
<evidence type="ECO:0000256" key="4">
    <source>
        <dbReference type="ARBA" id="ARBA00022695"/>
    </source>
</evidence>
<proteinExistence type="predicted"/>
<dbReference type="SUPFAM" id="SSF89550">
    <property type="entry name" value="PHP domain-like"/>
    <property type="match status" value="1"/>
</dbReference>
<dbReference type="NCBIfam" id="TIGR00594">
    <property type="entry name" value="polc"/>
    <property type="match status" value="1"/>
</dbReference>
<keyword evidence="10" id="KW-1185">Reference proteome</keyword>
<dbReference type="PANTHER" id="PTHR32294">
    <property type="entry name" value="DNA POLYMERASE III SUBUNIT ALPHA"/>
    <property type="match status" value="1"/>
</dbReference>
<dbReference type="GO" id="GO:0008408">
    <property type="term" value="F:3'-5' exonuclease activity"/>
    <property type="evidence" value="ECO:0007669"/>
    <property type="project" value="InterPro"/>
</dbReference>
<comment type="caution">
    <text evidence="9">The sequence shown here is derived from an EMBL/GenBank/DDBJ whole genome shotgun (WGS) entry which is preliminary data.</text>
</comment>
<dbReference type="InterPro" id="IPR004805">
    <property type="entry name" value="DnaE2/DnaE/PolC"/>
</dbReference>
<feature type="domain" description="Polymerase/histidinol phosphatase N-terminal" evidence="8">
    <location>
        <begin position="1"/>
        <end position="58"/>
    </location>
</feature>
<evidence type="ECO:0000256" key="1">
    <source>
        <dbReference type="ARBA" id="ARBA00012417"/>
    </source>
</evidence>
<keyword evidence="5" id="KW-0235">DNA replication</keyword>
<keyword evidence="3" id="KW-0808">Transferase</keyword>
<dbReference type="Pfam" id="PF14579">
    <property type="entry name" value="HHH_6"/>
    <property type="match status" value="1"/>
</dbReference>
<evidence type="ECO:0000256" key="5">
    <source>
        <dbReference type="ARBA" id="ARBA00022705"/>
    </source>
</evidence>
<name>A0A098LHC3_9BACT</name>
<dbReference type="Gene3D" id="3.20.20.140">
    <property type="entry name" value="Metal-dependent hydrolases"/>
    <property type="match status" value="1"/>
</dbReference>
<dbReference type="EC" id="2.7.7.7" evidence="1"/>
<reference evidence="9 10" key="1">
    <citation type="submission" date="2014-09" db="EMBL/GenBank/DDBJ databases">
        <title>Sporocytophaga myxococcoides PG-01 genome sequencing.</title>
        <authorList>
            <person name="Liu L."/>
            <person name="Gao P.J."/>
            <person name="Chen G.J."/>
            <person name="Wang L.S."/>
        </authorList>
    </citation>
    <scope>NUCLEOTIDE SEQUENCE [LARGE SCALE GENOMIC DNA]</scope>
    <source>
        <strain evidence="9 10">PG-01</strain>
    </source>
</reference>
<comment type="catalytic activity">
    <reaction evidence="7">
        <text>DNA(n) + a 2'-deoxyribonucleoside 5'-triphosphate = DNA(n+1) + diphosphate</text>
        <dbReference type="Rhea" id="RHEA:22508"/>
        <dbReference type="Rhea" id="RHEA-COMP:17339"/>
        <dbReference type="Rhea" id="RHEA-COMP:17340"/>
        <dbReference type="ChEBI" id="CHEBI:33019"/>
        <dbReference type="ChEBI" id="CHEBI:61560"/>
        <dbReference type="ChEBI" id="CHEBI:173112"/>
        <dbReference type="EC" id="2.7.7.7"/>
    </reaction>
</comment>
<dbReference type="InterPro" id="IPR016195">
    <property type="entry name" value="Pol/histidinol_Pase-like"/>
</dbReference>